<dbReference type="SUPFAM" id="SSF46894">
    <property type="entry name" value="C-terminal effector domain of the bipartite response regulators"/>
    <property type="match status" value="1"/>
</dbReference>
<feature type="signal peptide" evidence="5">
    <location>
        <begin position="1"/>
        <end position="21"/>
    </location>
</feature>
<dbReference type="STRING" id="156994.SAMN04488028_101311"/>
<evidence type="ECO:0000256" key="1">
    <source>
        <dbReference type="ARBA" id="ARBA00023015"/>
    </source>
</evidence>
<dbReference type="PANTHER" id="PTHR44688:SF16">
    <property type="entry name" value="DNA-BINDING TRANSCRIPTIONAL ACTIVATOR DEVR_DOSR"/>
    <property type="match status" value="1"/>
</dbReference>
<feature type="transmembrane region" description="Helical" evidence="4">
    <location>
        <begin position="240"/>
        <end position="261"/>
    </location>
</feature>
<organism evidence="7 8">
    <name type="scientific">Reichenbachiella agariperforans</name>
    <dbReference type="NCBI Taxonomy" id="156994"/>
    <lineage>
        <taxon>Bacteria</taxon>
        <taxon>Pseudomonadati</taxon>
        <taxon>Bacteroidota</taxon>
        <taxon>Cytophagia</taxon>
        <taxon>Cytophagales</taxon>
        <taxon>Reichenbachiellaceae</taxon>
        <taxon>Reichenbachiella</taxon>
    </lineage>
</organism>
<evidence type="ECO:0000313" key="7">
    <source>
        <dbReference type="EMBL" id="SHJ49856.1"/>
    </source>
</evidence>
<feature type="domain" description="HTH luxR-type" evidence="6">
    <location>
        <begin position="389"/>
        <end position="454"/>
    </location>
</feature>
<gene>
    <name evidence="7" type="ORF">SAMN04488028_101311</name>
</gene>
<dbReference type="InterPro" id="IPR011623">
    <property type="entry name" value="7TMR_DISM_rcpt_extracell_dom1"/>
</dbReference>
<dbReference type="AlphaFoldDB" id="A0A1M6JT79"/>
<dbReference type="RefSeq" id="WP_073118782.1">
    <property type="nucleotide sequence ID" value="NZ_FRAA01000001.1"/>
</dbReference>
<evidence type="ECO:0000256" key="4">
    <source>
        <dbReference type="SAM" id="Phobius"/>
    </source>
</evidence>
<keyword evidence="4" id="KW-0812">Transmembrane</keyword>
<keyword evidence="5" id="KW-0732">Signal</keyword>
<evidence type="ECO:0000256" key="3">
    <source>
        <dbReference type="ARBA" id="ARBA00023163"/>
    </source>
</evidence>
<feature type="transmembrane region" description="Helical" evidence="4">
    <location>
        <begin position="152"/>
        <end position="172"/>
    </location>
</feature>
<evidence type="ECO:0000259" key="6">
    <source>
        <dbReference type="PROSITE" id="PS50043"/>
    </source>
</evidence>
<reference evidence="8" key="1">
    <citation type="submission" date="2016-11" db="EMBL/GenBank/DDBJ databases">
        <authorList>
            <person name="Varghese N."/>
            <person name="Submissions S."/>
        </authorList>
    </citation>
    <scope>NUCLEOTIDE SEQUENCE [LARGE SCALE GENOMIC DNA]</scope>
    <source>
        <strain evidence="8">DSM 26134</strain>
    </source>
</reference>
<dbReference type="SMART" id="SM00421">
    <property type="entry name" value="HTH_LUXR"/>
    <property type="match status" value="1"/>
</dbReference>
<evidence type="ECO:0000313" key="8">
    <source>
        <dbReference type="Proteomes" id="UP000184474"/>
    </source>
</evidence>
<feature type="transmembrane region" description="Helical" evidence="4">
    <location>
        <begin position="267"/>
        <end position="290"/>
    </location>
</feature>
<dbReference type="EMBL" id="FRAA01000001">
    <property type="protein sequence ID" value="SHJ49856.1"/>
    <property type="molecule type" value="Genomic_DNA"/>
</dbReference>
<dbReference type="InterPro" id="IPR036388">
    <property type="entry name" value="WH-like_DNA-bd_sf"/>
</dbReference>
<keyword evidence="4" id="KW-0472">Membrane</keyword>
<accession>A0A1M6JT79</accession>
<evidence type="ECO:0000256" key="5">
    <source>
        <dbReference type="SAM" id="SignalP"/>
    </source>
</evidence>
<feature type="transmembrane region" description="Helical" evidence="4">
    <location>
        <begin position="217"/>
        <end position="233"/>
    </location>
</feature>
<keyword evidence="4" id="KW-1133">Transmembrane helix</keyword>
<dbReference type="GO" id="GO:0006355">
    <property type="term" value="P:regulation of DNA-templated transcription"/>
    <property type="evidence" value="ECO:0007669"/>
    <property type="project" value="InterPro"/>
</dbReference>
<feature type="chain" id="PRO_5013133296" evidence="5">
    <location>
        <begin position="22"/>
        <end position="463"/>
    </location>
</feature>
<dbReference type="GO" id="GO:0003677">
    <property type="term" value="F:DNA binding"/>
    <property type="evidence" value="ECO:0007669"/>
    <property type="project" value="UniProtKB-KW"/>
</dbReference>
<dbReference type="PRINTS" id="PR00038">
    <property type="entry name" value="HTHLUXR"/>
</dbReference>
<sequence length="463" mass="53471">MPLKSSHLVLFLILLSTQLFANPHTIQYLKKDASLHEIKQLHEDQWIDYTEPVYEGTANGIYWFRIEIPASTESHIVTIPESHITRASLYQGKDEILPLADTRYRSFSIAPSPSATTYYLRVNCRLEARIPLQIEPSMRYHRSEQYEFLSMGVYYGVVICVVFINLISFIIFGNKGYIQYLFMPIGMSINSVYKDGIFALLFGSIGLNEYIEPTLNSILAITCVFCIESYLSINRHYPRLYRIGIAFVVLSQLLNIGVLLTHGAFSLYVSTDLAILLALDTFWLSGFLLWRKTKTIESGWFSVAYGIPLFVAHGYYLSPYFGLDFMNISFMWYKVGSVFEMAIFTYAIMFQSKKIALKNQEMRQTIVDYTNQLNKLHDKPNEKEAQTLELIKRYRFTLKEVEVLQDIADGCTNKEIADKHFISQNTVKYHIRHIFEKLNVNNRKEAGNKLMHPADEPSTTTQI</sequence>
<dbReference type="CDD" id="cd06170">
    <property type="entry name" value="LuxR_C_like"/>
    <property type="match status" value="1"/>
</dbReference>
<dbReference type="Proteomes" id="UP000184474">
    <property type="component" value="Unassembled WGS sequence"/>
</dbReference>
<protein>
    <submittedName>
        <fullName evidence="7">7TM diverse intracellular signalling</fullName>
    </submittedName>
</protein>
<feature type="transmembrane region" description="Helical" evidence="4">
    <location>
        <begin position="299"/>
        <end position="318"/>
    </location>
</feature>
<dbReference type="Pfam" id="PF07695">
    <property type="entry name" value="7TMR-DISM_7TM"/>
    <property type="match status" value="1"/>
</dbReference>
<dbReference type="Pfam" id="PF00196">
    <property type="entry name" value="GerE"/>
    <property type="match status" value="1"/>
</dbReference>
<evidence type="ECO:0000256" key="2">
    <source>
        <dbReference type="ARBA" id="ARBA00023125"/>
    </source>
</evidence>
<keyword evidence="8" id="KW-1185">Reference proteome</keyword>
<keyword evidence="2" id="KW-0238">DNA-binding</keyword>
<proteinExistence type="predicted"/>
<name>A0A1M6JT79_REIAG</name>
<dbReference type="InterPro" id="IPR000792">
    <property type="entry name" value="Tscrpt_reg_LuxR_C"/>
</dbReference>
<keyword evidence="3" id="KW-0804">Transcription</keyword>
<dbReference type="InterPro" id="IPR016032">
    <property type="entry name" value="Sig_transdc_resp-reg_C-effctor"/>
</dbReference>
<dbReference type="PROSITE" id="PS50043">
    <property type="entry name" value="HTH_LUXR_2"/>
    <property type="match status" value="1"/>
</dbReference>
<keyword evidence="1" id="KW-0805">Transcription regulation</keyword>
<dbReference type="PANTHER" id="PTHR44688">
    <property type="entry name" value="DNA-BINDING TRANSCRIPTIONAL ACTIVATOR DEVR_DOSR"/>
    <property type="match status" value="1"/>
</dbReference>
<feature type="transmembrane region" description="Helical" evidence="4">
    <location>
        <begin position="330"/>
        <end position="350"/>
    </location>
</feature>
<dbReference type="Gene3D" id="1.10.10.10">
    <property type="entry name" value="Winged helix-like DNA-binding domain superfamily/Winged helix DNA-binding domain"/>
    <property type="match status" value="1"/>
</dbReference>